<dbReference type="Proteomes" id="UP000488936">
    <property type="component" value="Unassembled WGS sequence"/>
</dbReference>
<dbReference type="Pfam" id="PF01764">
    <property type="entry name" value="Lipase_3"/>
    <property type="match status" value="1"/>
</dbReference>
<dbReference type="Gene3D" id="3.40.50.1820">
    <property type="entry name" value="alpha/beta hydrolase"/>
    <property type="match status" value="1"/>
</dbReference>
<dbReference type="InterPro" id="IPR029058">
    <property type="entry name" value="AB_hydrolase_fold"/>
</dbReference>
<dbReference type="InterPro" id="IPR002921">
    <property type="entry name" value="Fungal_lipase-type"/>
</dbReference>
<sequence>MKINSLLATLLLFFSLVTYSQQLKPSFDKQEVIHSLELAKDLHKSFAKDTLYTLTNYTRIYESKELGLTNKWALYKNDQNIYEIAVRGSVNKGLSWMANYYAAMIPAEGTLKLETDKIVNYRLSDDPRAGTHAGWTVATLYLLEDIQPKLDSIIATGAREVIISGHSQGAAIAYLLTAAINQQKALHQLPSDLIVKTYAIAPPKPGNLYFNYSYEATTRNWSYSVINTLDWVPEVPPTAQMLTDFNEISPFAEEETNAMFKKISWPKRWFAQGLFKGLKKPSKKAVHKYNKYLGSFIFKQIKKDLPHLEEPTYMKNANYHRVGNPVILQGINDQEYMDKFNTSKSTMTHHNPPAYLYLINKYL</sequence>
<feature type="chain" id="PRO_5029505101" evidence="1">
    <location>
        <begin position="21"/>
        <end position="363"/>
    </location>
</feature>
<feature type="domain" description="Fungal lipase-type" evidence="2">
    <location>
        <begin position="84"/>
        <end position="238"/>
    </location>
</feature>
<evidence type="ECO:0000313" key="4">
    <source>
        <dbReference type="Proteomes" id="UP000488936"/>
    </source>
</evidence>
<keyword evidence="4" id="KW-1185">Reference proteome</keyword>
<dbReference type="EMBL" id="WMJY01000001">
    <property type="protein sequence ID" value="MTH28353.1"/>
    <property type="molecule type" value="Genomic_DNA"/>
</dbReference>
<dbReference type="RefSeq" id="WP_155034344.1">
    <property type="nucleotide sequence ID" value="NZ_JBHTIG010000060.1"/>
</dbReference>
<protein>
    <submittedName>
        <fullName evidence="3">Lipase family protein</fullName>
    </submittedName>
</protein>
<gene>
    <name evidence="3" type="ORF">GJV77_00230</name>
</gene>
<accession>A0A7K1GIR6</accession>
<keyword evidence="1" id="KW-0732">Signal</keyword>
<dbReference type="SUPFAM" id="SSF53474">
    <property type="entry name" value="alpha/beta-Hydrolases"/>
    <property type="match status" value="1"/>
</dbReference>
<comment type="caution">
    <text evidence="3">The sequence shown here is derived from an EMBL/GenBank/DDBJ whole genome shotgun (WGS) entry which is preliminary data.</text>
</comment>
<evidence type="ECO:0000259" key="2">
    <source>
        <dbReference type="Pfam" id="PF01764"/>
    </source>
</evidence>
<evidence type="ECO:0000256" key="1">
    <source>
        <dbReference type="SAM" id="SignalP"/>
    </source>
</evidence>
<reference evidence="3 4" key="1">
    <citation type="journal article" date="2006" name="Int. J. Syst. Evol. Microbiol.">
        <title>Myroides pelagicus sp. nov., isolated from seawater in Thailand.</title>
        <authorList>
            <person name="Yoon J."/>
            <person name="Maneerat S."/>
            <person name="Kawai F."/>
            <person name="Yokota A."/>
        </authorList>
    </citation>
    <scope>NUCLEOTIDE SEQUENCE [LARGE SCALE GENOMIC DNA]</scope>
    <source>
        <strain evidence="3 4">SM1T</strain>
    </source>
</reference>
<name>A0A7K1GIR6_9FLAO</name>
<dbReference type="AlphaFoldDB" id="A0A7K1GIR6"/>
<evidence type="ECO:0000313" key="3">
    <source>
        <dbReference type="EMBL" id="MTH28353.1"/>
    </source>
</evidence>
<dbReference type="OrthoDB" id="927373at2"/>
<dbReference type="GO" id="GO:0006629">
    <property type="term" value="P:lipid metabolic process"/>
    <property type="evidence" value="ECO:0007669"/>
    <property type="project" value="InterPro"/>
</dbReference>
<organism evidence="3 4">
    <name type="scientific">Myroides pelagicus</name>
    <dbReference type="NCBI Taxonomy" id="270914"/>
    <lineage>
        <taxon>Bacteria</taxon>
        <taxon>Pseudomonadati</taxon>
        <taxon>Bacteroidota</taxon>
        <taxon>Flavobacteriia</taxon>
        <taxon>Flavobacteriales</taxon>
        <taxon>Flavobacteriaceae</taxon>
        <taxon>Myroides</taxon>
    </lineage>
</organism>
<feature type="signal peptide" evidence="1">
    <location>
        <begin position="1"/>
        <end position="20"/>
    </location>
</feature>
<proteinExistence type="predicted"/>